<feature type="transmembrane region" description="Helical" evidence="6">
    <location>
        <begin position="1802"/>
        <end position="1821"/>
    </location>
</feature>
<feature type="chain" id="PRO_5045716277" evidence="7">
    <location>
        <begin position="29"/>
        <end position="1826"/>
    </location>
</feature>
<dbReference type="Proteomes" id="UP000596739">
    <property type="component" value="Unassembled WGS sequence"/>
</dbReference>
<dbReference type="InterPro" id="IPR019931">
    <property type="entry name" value="LPXTG_anchor"/>
</dbReference>
<dbReference type="InterPro" id="IPR010221">
    <property type="entry name" value="VCBS_dom"/>
</dbReference>
<proteinExistence type="inferred from homology"/>
<organism evidence="10 11">
    <name type="scientific">Clostridium yunnanense</name>
    <dbReference type="NCBI Taxonomy" id="2800325"/>
    <lineage>
        <taxon>Bacteria</taxon>
        <taxon>Bacillati</taxon>
        <taxon>Bacillota</taxon>
        <taxon>Clostridia</taxon>
        <taxon>Eubacteriales</taxon>
        <taxon>Clostridiaceae</taxon>
        <taxon>Clostridium</taxon>
    </lineage>
</organism>
<dbReference type="CDD" id="cd11304">
    <property type="entry name" value="Cadherin_repeat"/>
    <property type="match status" value="1"/>
</dbReference>
<evidence type="ECO:0000256" key="5">
    <source>
        <dbReference type="ARBA" id="ARBA00023088"/>
    </source>
</evidence>
<dbReference type="NCBIfam" id="TIGR01965">
    <property type="entry name" value="VCBS_repeat"/>
    <property type="match status" value="6"/>
</dbReference>
<evidence type="ECO:0000259" key="9">
    <source>
        <dbReference type="PROSITE" id="PS51127"/>
    </source>
</evidence>
<dbReference type="InterPro" id="IPR015919">
    <property type="entry name" value="Cadherin-like_sf"/>
</dbReference>
<accession>A0ABS1EM26</accession>
<feature type="signal peptide" evidence="7">
    <location>
        <begin position="1"/>
        <end position="28"/>
    </location>
</feature>
<keyword evidence="3" id="KW-0964">Secreted</keyword>
<evidence type="ECO:0000256" key="4">
    <source>
        <dbReference type="ARBA" id="ARBA00022729"/>
    </source>
</evidence>
<keyword evidence="6" id="KW-0812">Transmembrane</keyword>
<keyword evidence="6" id="KW-1133">Transmembrane helix</keyword>
<dbReference type="InterPro" id="IPR003344">
    <property type="entry name" value="Big_1_dom"/>
</dbReference>
<reference evidence="11" key="1">
    <citation type="submission" date="2021-01" db="EMBL/GenBank/DDBJ databases">
        <title>Genome public.</title>
        <authorList>
            <person name="Liu C."/>
            <person name="Sun Q."/>
        </authorList>
    </citation>
    <scope>NUCLEOTIDE SEQUENCE [LARGE SCALE GENOMIC DNA]</scope>
    <source>
        <strain evidence="11">YIM B02505</strain>
    </source>
</reference>
<evidence type="ECO:0000313" key="11">
    <source>
        <dbReference type="Proteomes" id="UP000596739"/>
    </source>
</evidence>
<sequence>MIRKKAKIIGIIALCLVLYSPVSKVAKATTVITDKTTITNNQSAPWPTKFYPYSKKDGTFISDIYEAYNPGTDLVSSDVLTKGQAGSLPSVYVASDGTNIFFRFRIDASPLAPTAGGFDTSVWQLVIAAEDINNGSSSYGKYVQRVTIGIDGKNPSDDYVYITDGAETNVYKIFKAISNGTAGQQVVPGTRVVKAEGTDPYFLDFQIPISLITDFEKNALGLASPITGNTPVKLYFGTTRAGSISTINKDWMNGTSMNFDDLSTVTLSSISQTLPTINIDGGSSVTATTSTPTISGDTETADGSQIAVTINGHTYNTTVSNKRWSVDVTDPLPNGSYPVTAKVTTSLGNSATANQTLTIAKLNTAPTASNGSLTVIEDTPKIGAMLGNDVDAGTTLSYIIVSGPSHGTVSLGSNGSYTYTPASNYNGTDSFTFKVNDGALDSNVATININTTPVNDKPLANGQSLNINEDTTLNGTVTGSDVDGDSLSYYVVTGPAHGTLTINEDGTFTYKPNKDYNGTDSFTFKSNDGQLDSLPATVNLTVKPINDAPTSNGQTLNTNEDKVLTGTLTGTDIDGDILKYYVVSGTSHGTLNINLDGTFTYTPNKDFNGQDSFTYKVNDGTVDSALATVIINISPVNDAPIAYGQSLNVDEDNVLNDTLTGFDIDGDMLSYYVVTGPTHGILTINEDGTFTYTPNKDYNGQDSFTFKTYDGSEYSTPALVSLTVKPVNDQPIANGKTLSTDEDKILLDILTGTDVDGDGLKYYVVTQPKHGILILNQDGTFTYTPNKDYNGEDSFTFKVNDGSIDSLPATVNLTVDPVNDQPVADGQTLNTDEDTVLAGTLTGSDIDGDSLKYYVATAPKHGTLVINQDGTFTYTPYKDYNGEDSFTFKVNDGNVYSDIATVNLTVNPVNDKPTVLESYKKSTLYNQPVGGTITGNDIDEDILSYYVNENNKPSNGKVSVNEVTGEWTYTPNEGFSGEDTFKVTVDDGKGGTTETIVYINVAPKIFVNTAPTANKDTFSIDEDKSLVGVVKGSDIDEDNLTYYLVTGPTHGTLIFNEDGTFTYTPDKDYNGKDSFTFKVNDGYVYSAPATVNLTVKPVNDAPTSAESYTKTTPYNKAVSGTVVGSDIDNDELNYSVAEINKPVHGIVSINPITGQWTYTPNKGFSGNDSFKVIVSDGNGGTAVSTVYIKVLNADPIVENYSRSTTINKAVSDSVVAIDENEDNLTYSIVSSPSNGTVSLDNSSGRWIYTPKTGFSGLDSFKVEVNDGNGGVAVSNISVNVSATLNLIGNITDQVTGNILVDSTVELRDSSNTLIATVNTNSNGNYYFKNVKLGNYVLVVKNAKYSTQTLALTVATGNTNTDEIRKDANLVNFVINLAANPKVIKGDGVQTTILTAKITDKNNKPLANTTVTFSASMGSFPNGSIVKTDENGIATIVYKSAKIEGTENVSIPVIATVEDKSRGLYTSDKITITFEPGILTGVVVDNTTHLPVKGAVIEISKDFNNDGILDFYSKMITGIDGTYKIAIPKGGITYDIKITKPVVIGGETKLVTFNQKSTVDDIKGDGGEVFTSDKTAAGMVLFKKPNGQDTLLKDYSNLSFDVYDKDNNLVTVGINTHIYNSANDKGVFSADGLEKGEEYKFAVKYTLPNGQKIIIGTMNVSMSQDGEINLSSALIDPYGTITDSITHKIITNVDVKLYYANTARNILAGRKPGTLVELPSVAEFPPADNANPQFSDDFGKYAYMVFPDADYIVVAAKDGYETYTSPIISVGKEIVRHDFSMNSNAKQPAIIAELPKTGSVVDMNGLVMLGTILMLSGMGLTLRPKKN</sequence>
<dbReference type="InterPro" id="IPR013783">
    <property type="entry name" value="Ig-like_fold"/>
</dbReference>
<dbReference type="InterPro" id="IPR044016">
    <property type="entry name" value="Big_13"/>
</dbReference>
<dbReference type="Gene3D" id="2.60.40.10">
    <property type="entry name" value="Immunoglobulins"/>
    <property type="match status" value="2"/>
</dbReference>
<comment type="caution">
    <text evidence="10">The sequence shown here is derived from an EMBL/GenBank/DDBJ whole genome shotgun (WGS) entry which is preliminary data.</text>
</comment>
<keyword evidence="5" id="KW-0572">Peptidoglycan-anchor</keyword>
<keyword evidence="2" id="KW-0134">Cell wall</keyword>
<evidence type="ECO:0000259" key="8">
    <source>
        <dbReference type="PROSITE" id="PS50847"/>
    </source>
</evidence>
<dbReference type="InterPro" id="IPR051561">
    <property type="entry name" value="FRAS1_ECM"/>
</dbReference>
<dbReference type="Gene3D" id="2.60.40.1120">
    <property type="entry name" value="Carboxypeptidase-like, regulatory domain"/>
    <property type="match status" value="3"/>
</dbReference>
<dbReference type="PANTHER" id="PTHR45739:SF12">
    <property type="entry name" value="CHONDROITIN SULFATE PROTEOGLYCAN 4-LIKE ISOFORM X2"/>
    <property type="match status" value="1"/>
</dbReference>
<dbReference type="InterPro" id="IPR008969">
    <property type="entry name" value="CarboxyPept-like_regulatory"/>
</dbReference>
<gene>
    <name evidence="10" type="ORF">JHL18_07195</name>
</gene>
<dbReference type="Pfam" id="PF13620">
    <property type="entry name" value="CarboxypepD_reg"/>
    <property type="match status" value="1"/>
</dbReference>
<dbReference type="Pfam" id="PF17963">
    <property type="entry name" value="Big_9"/>
    <property type="match status" value="10"/>
</dbReference>
<keyword evidence="6" id="KW-0472">Membrane</keyword>
<dbReference type="Gene3D" id="2.60.40.3440">
    <property type="match status" value="6"/>
</dbReference>
<evidence type="ECO:0000313" key="10">
    <source>
        <dbReference type="EMBL" id="MBK1810420.1"/>
    </source>
</evidence>
<dbReference type="RefSeq" id="WP_200267577.1">
    <property type="nucleotide sequence ID" value="NZ_JAENHN010000023.1"/>
</dbReference>
<evidence type="ECO:0000256" key="3">
    <source>
        <dbReference type="ARBA" id="ARBA00022525"/>
    </source>
</evidence>
<comment type="similarity">
    <text evidence="1">Belongs to the intimin/invasin family.</text>
</comment>
<dbReference type="EMBL" id="JAENHN010000023">
    <property type="protein sequence ID" value="MBK1810420.1"/>
    <property type="molecule type" value="Genomic_DNA"/>
</dbReference>
<keyword evidence="11" id="KW-1185">Reference proteome</keyword>
<protein>
    <submittedName>
        <fullName evidence="10">Tandem-95 repeat protein</fullName>
    </submittedName>
</protein>
<dbReference type="SMART" id="SM00634">
    <property type="entry name" value="BID_1"/>
    <property type="match status" value="1"/>
</dbReference>
<dbReference type="PROSITE" id="PS50847">
    <property type="entry name" value="GRAM_POS_ANCHORING"/>
    <property type="match status" value="1"/>
</dbReference>
<dbReference type="SUPFAM" id="SSF49464">
    <property type="entry name" value="Carboxypeptidase regulatory domain-like"/>
    <property type="match status" value="2"/>
</dbReference>
<dbReference type="SUPFAM" id="SSF49313">
    <property type="entry name" value="Cadherin-like"/>
    <property type="match status" value="2"/>
</dbReference>
<dbReference type="SUPFAM" id="SSF49373">
    <property type="entry name" value="Invasin/intimin cell-adhesion fragments"/>
    <property type="match status" value="1"/>
</dbReference>
<dbReference type="NCBIfam" id="NF012211">
    <property type="entry name" value="tand_rpt_95"/>
    <property type="match status" value="10"/>
</dbReference>
<evidence type="ECO:0000256" key="1">
    <source>
        <dbReference type="ARBA" id="ARBA00010116"/>
    </source>
</evidence>
<feature type="domain" description="Gram-positive cocci surface proteins LPxTG" evidence="8">
    <location>
        <begin position="1793"/>
        <end position="1826"/>
    </location>
</feature>
<dbReference type="InterPro" id="IPR008964">
    <property type="entry name" value="Invasin/intimin_cell_adhesion"/>
</dbReference>
<evidence type="ECO:0000256" key="2">
    <source>
        <dbReference type="ARBA" id="ARBA00022512"/>
    </source>
</evidence>
<dbReference type="InterPro" id="IPR053732">
    <property type="entry name" value="Fimbrial_Assembly_Comp"/>
</dbReference>
<dbReference type="PROSITE" id="PS51127">
    <property type="entry name" value="BIG1"/>
    <property type="match status" value="1"/>
</dbReference>
<dbReference type="Gene3D" id="2.60.40.3480">
    <property type="match status" value="3"/>
</dbReference>
<evidence type="ECO:0000256" key="6">
    <source>
        <dbReference type="SAM" id="Phobius"/>
    </source>
</evidence>
<keyword evidence="4 7" id="KW-0732">Signal</keyword>
<feature type="domain" description="Big-1" evidence="9">
    <location>
        <begin position="1373"/>
        <end position="1474"/>
    </location>
</feature>
<dbReference type="PANTHER" id="PTHR45739">
    <property type="entry name" value="MATRIX PROTEIN, PUTATIVE-RELATED"/>
    <property type="match status" value="1"/>
</dbReference>
<evidence type="ECO:0000256" key="7">
    <source>
        <dbReference type="SAM" id="SignalP"/>
    </source>
</evidence>
<name>A0ABS1EM26_9CLOT</name>
<dbReference type="Pfam" id="PF02369">
    <property type="entry name" value="Big_1"/>
    <property type="match status" value="1"/>
</dbReference>
<dbReference type="Pfam" id="PF19077">
    <property type="entry name" value="Big_13"/>
    <property type="match status" value="1"/>
</dbReference>